<dbReference type="InterPro" id="IPR013320">
    <property type="entry name" value="ConA-like_dom_sf"/>
</dbReference>
<dbReference type="InterPro" id="IPR003877">
    <property type="entry name" value="SPRY_dom"/>
</dbReference>
<protein>
    <submittedName>
        <fullName evidence="3">B30.2/SPRY domain-containing protein</fullName>
    </submittedName>
</protein>
<dbReference type="SUPFAM" id="SSF49899">
    <property type="entry name" value="Concanavalin A-like lectins/glucanases"/>
    <property type="match status" value="1"/>
</dbReference>
<reference evidence="2" key="1">
    <citation type="submission" date="2014-05" db="EMBL/GenBank/DDBJ databases">
        <title>The genome and life-stage specific transcriptomes of Globodera pallida elucidate key aspects of plant parasitism by a cyst nematode.</title>
        <authorList>
            <person name="Cotton J.A."/>
            <person name="Lilley C.J."/>
            <person name="Jones L.M."/>
            <person name="Kikuchi T."/>
            <person name="Reid A.J."/>
            <person name="Thorpe P."/>
            <person name="Tsai I.J."/>
            <person name="Beasley H."/>
            <person name="Blok V."/>
            <person name="Cock P.J.A."/>
            <person name="Van den Akker S.E."/>
            <person name="Holroyd N."/>
            <person name="Hunt M."/>
            <person name="Mantelin S."/>
            <person name="Naghra H."/>
            <person name="Pain A."/>
            <person name="Palomares-Rius J.E."/>
            <person name="Zarowiecki M."/>
            <person name="Berriman M."/>
            <person name="Jones J.T."/>
            <person name="Urwin P.E."/>
        </authorList>
    </citation>
    <scope>NUCLEOTIDE SEQUENCE [LARGE SCALE GENOMIC DNA]</scope>
    <source>
        <strain evidence="2">Lindley</strain>
    </source>
</reference>
<organism evidence="2 3">
    <name type="scientific">Globodera pallida</name>
    <name type="common">Potato cyst nematode worm</name>
    <name type="synonym">Heterodera pallida</name>
    <dbReference type="NCBI Taxonomy" id="36090"/>
    <lineage>
        <taxon>Eukaryota</taxon>
        <taxon>Metazoa</taxon>
        <taxon>Ecdysozoa</taxon>
        <taxon>Nematoda</taxon>
        <taxon>Chromadorea</taxon>
        <taxon>Rhabditida</taxon>
        <taxon>Tylenchina</taxon>
        <taxon>Tylenchomorpha</taxon>
        <taxon>Tylenchoidea</taxon>
        <taxon>Heteroderidae</taxon>
        <taxon>Heteroderinae</taxon>
        <taxon>Globodera</taxon>
    </lineage>
</organism>
<reference evidence="3" key="2">
    <citation type="submission" date="2016-06" db="UniProtKB">
        <authorList>
            <consortium name="WormBaseParasite"/>
        </authorList>
    </citation>
    <scope>IDENTIFICATION</scope>
</reference>
<dbReference type="CDD" id="cd12885">
    <property type="entry name" value="SPRY_RanBP_like"/>
    <property type="match status" value="1"/>
</dbReference>
<name>A0A183CLN0_GLOPA</name>
<dbReference type="InterPro" id="IPR001870">
    <property type="entry name" value="B30.2/SPRY"/>
</dbReference>
<dbReference type="Pfam" id="PF00622">
    <property type="entry name" value="SPRY"/>
    <property type="match status" value="1"/>
</dbReference>
<accession>A0A183CLN0</accession>
<feature type="domain" description="B30.2/SPRY" evidence="1">
    <location>
        <begin position="1"/>
        <end position="190"/>
    </location>
</feature>
<dbReference type="InterPro" id="IPR044736">
    <property type="entry name" value="Gid1/RanBPM/SPLA_SPRY"/>
</dbReference>
<dbReference type="Gene3D" id="2.60.120.920">
    <property type="match status" value="1"/>
</dbReference>
<dbReference type="InterPro" id="IPR043136">
    <property type="entry name" value="B30.2/SPRY_sf"/>
</dbReference>
<dbReference type="Proteomes" id="UP000050741">
    <property type="component" value="Unassembled WGS sequence"/>
</dbReference>
<dbReference type="SMART" id="SM00449">
    <property type="entry name" value="SPRY"/>
    <property type="match status" value="1"/>
</dbReference>
<dbReference type="WBParaSite" id="GPLIN_001378600">
    <property type="protein sequence ID" value="GPLIN_001378600"/>
    <property type="gene ID" value="GPLIN_001378600"/>
</dbReference>
<proteinExistence type="predicted"/>
<dbReference type="PROSITE" id="PS50188">
    <property type="entry name" value="B302_SPRY"/>
    <property type="match status" value="1"/>
</dbReference>
<sequence length="197" mass="21671">MVDAELEGQKENKFPEIEQKKDKLEQYQKEQKPNFVNLQKTVATMCEIGWGSVRAEKRMPKNPYFEVQILVKTTGGISIGLATKQMPLDGYVGEHEGTYGYESHGKFWGHEVDGCSHCNGRPLIDGKPKFGKGHVVGSGVKNGQIIYTKNGQRLGTANLFVDGSAADLFPCVSLGMPGTKIVANFGPNFQFNIADMI</sequence>
<evidence type="ECO:0000313" key="2">
    <source>
        <dbReference type="Proteomes" id="UP000050741"/>
    </source>
</evidence>
<dbReference type="AlphaFoldDB" id="A0A183CLN0"/>
<keyword evidence="2" id="KW-1185">Reference proteome</keyword>
<evidence type="ECO:0000259" key="1">
    <source>
        <dbReference type="PROSITE" id="PS50188"/>
    </source>
</evidence>
<evidence type="ECO:0000313" key="3">
    <source>
        <dbReference type="WBParaSite" id="GPLIN_001378600"/>
    </source>
</evidence>